<dbReference type="InterPro" id="IPR010982">
    <property type="entry name" value="Lambda_DNA-bd_dom_sf"/>
</dbReference>
<evidence type="ECO:0000259" key="3">
    <source>
        <dbReference type="PROSITE" id="PS50943"/>
    </source>
</evidence>
<dbReference type="EMBL" id="JBIRWE010000001">
    <property type="protein sequence ID" value="MFI1963111.1"/>
    <property type="molecule type" value="Genomic_DNA"/>
</dbReference>
<dbReference type="PROSITE" id="PS50943">
    <property type="entry name" value="HTH_CROC1"/>
    <property type="match status" value="1"/>
</dbReference>
<dbReference type="PANTHER" id="PTHR46797">
    <property type="entry name" value="HTH-TYPE TRANSCRIPTIONAL REGULATOR"/>
    <property type="match status" value="1"/>
</dbReference>
<name>A0ABW7UNE2_9ACTN</name>
<dbReference type="InterPro" id="IPR014710">
    <property type="entry name" value="RmlC-like_jellyroll"/>
</dbReference>
<dbReference type="Gene3D" id="1.10.260.40">
    <property type="entry name" value="lambda repressor-like DNA-binding domains"/>
    <property type="match status" value="1"/>
</dbReference>
<accession>A0ABW7UNE2</accession>
<dbReference type="InterPro" id="IPR001387">
    <property type="entry name" value="Cro/C1-type_HTH"/>
</dbReference>
<evidence type="ECO:0000313" key="5">
    <source>
        <dbReference type="Proteomes" id="UP001611548"/>
    </source>
</evidence>
<gene>
    <name evidence="4" type="ORF">ACH429_03060</name>
</gene>
<comment type="caution">
    <text evidence="4">The sequence shown here is derived from an EMBL/GenBank/DDBJ whole genome shotgun (WGS) entry which is preliminary data.</text>
</comment>
<dbReference type="SUPFAM" id="SSF47413">
    <property type="entry name" value="lambda repressor-like DNA-binding domains"/>
    <property type="match status" value="1"/>
</dbReference>
<dbReference type="RefSeq" id="WP_079101362.1">
    <property type="nucleotide sequence ID" value="NZ_JBIRWE010000001.1"/>
</dbReference>
<dbReference type="InterPro" id="IPR050807">
    <property type="entry name" value="TransReg_Diox_bact_type"/>
</dbReference>
<dbReference type="CDD" id="cd00093">
    <property type="entry name" value="HTH_XRE"/>
    <property type="match status" value="1"/>
</dbReference>
<dbReference type="CDD" id="cd02209">
    <property type="entry name" value="cupin_XRE_C"/>
    <property type="match status" value="1"/>
</dbReference>
<sequence>MLAANLRRARTERGLSISELSRRSKIGKATLWQLESGEGNPTIETVFSLSRVLEVAISDLLDARPADELTVVRAADAPVLSGEGVDLRPLRRIESADAVFELFDQRVRAGRRQDSLGHVGTEHTVVQAGRLGVRVAGHEVELEPGDYVGFDAARPHSYTALDGDVRSVLLLQYGADQRLHLSDATPGGGSCAAEGRPARGATAGEPASEQPKSRPSRGATAEVPAPAQPKSRPPHAR</sequence>
<dbReference type="PANTHER" id="PTHR46797:SF1">
    <property type="entry name" value="METHYLPHOSPHONATE SYNTHASE"/>
    <property type="match status" value="1"/>
</dbReference>
<proteinExistence type="predicted"/>
<dbReference type="Proteomes" id="UP001611548">
    <property type="component" value="Unassembled WGS sequence"/>
</dbReference>
<keyword evidence="1" id="KW-0238">DNA-binding</keyword>
<evidence type="ECO:0000256" key="2">
    <source>
        <dbReference type="SAM" id="MobiDB-lite"/>
    </source>
</evidence>
<dbReference type="Pfam" id="PF07883">
    <property type="entry name" value="Cupin_2"/>
    <property type="match status" value="1"/>
</dbReference>
<feature type="region of interest" description="Disordered" evidence="2">
    <location>
        <begin position="181"/>
        <end position="237"/>
    </location>
</feature>
<dbReference type="SMART" id="SM00530">
    <property type="entry name" value="HTH_XRE"/>
    <property type="match status" value="1"/>
</dbReference>
<evidence type="ECO:0000313" key="4">
    <source>
        <dbReference type="EMBL" id="MFI1963111.1"/>
    </source>
</evidence>
<dbReference type="InterPro" id="IPR013096">
    <property type="entry name" value="Cupin_2"/>
</dbReference>
<dbReference type="Gene3D" id="2.60.120.10">
    <property type="entry name" value="Jelly Rolls"/>
    <property type="match status" value="1"/>
</dbReference>
<organism evidence="4 5">
    <name type="scientific">Streptomyces pathocidini</name>
    <dbReference type="NCBI Taxonomy" id="1650571"/>
    <lineage>
        <taxon>Bacteria</taxon>
        <taxon>Bacillati</taxon>
        <taxon>Actinomycetota</taxon>
        <taxon>Actinomycetes</taxon>
        <taxon>Kitasatosporales</taxon>
        <taxon>Streptomycetaceae</taxon>
        <taxon>Streptomyces</taxon>
    </lineage>
</organism>
<dbReference type="Pfam" id="PF01381">
    <property type="entry name" value="HTH_3"/>
    <property type="match status" value="1"/>
</dbReference>
<protein>
    <submittedName>
        <fullName evidence="4">Helix-turn-helix domain-containing protein</fullName>
    </submittedName>
</protein>
<evidence type="ECO:0000256" key="1">
    <source>
        <dbReference type="ARBA" id="ARBA00023125"/>
    </source>
</evidence>
<keyword evidence="5" id="KW-1185">Reference proteome</keyword>
<reference evidence="4 5" key="1">
    <citation type="submission" date="2024-10" db="EMBL/GenBank/DDBJ databases">
        <title>The Natural Products Discovery Center: Release of the First 8490 Sequenced Strains for Exploring Actinobacteria Biosynthetic Diversity.</title>
        <authorList>
            <person name="Kalkreuter E."/>
            <person name="Kautsar S.A."/>
            <person name="Yang D."/>
            <person name="Bader C.D."/>
            <person name="Teijaro C.N."/>
            <person name="Fluegel L."/>
            <person name="Davis C.M."/>
            <person name="Simpson J.R."/>
            <person name="Lauterbach L."/>
            <person name="Steele A.D."/>
            <person name="Gui C."/>
            <person name="Meng S."/>
            <person name="Li G."/>
            <person name="Viehrig K."/>
            <person name="Ye F."/>
            <person name="Su P."/>
            <person name="Kiefer A.F."/>
            <person name="Nichols A."/>
            <person name="Cepeda A.J."/>
            <person name="Yan W."/>
            <person name="Fan B."/>
            <person name="Jiang Y."/>
            <person name="Adhikari A."/>
            <person name="Zheng C.-J."/>
            <person name="Schuster L."/>
            <person name="Cowan T.M."/>
            <person name="Smanski M.J."/>
            <person name="Chevrette M.G."/>
            <person name="De Carvalho L.P.S."/>
            <person name="Shen B."/>
        </authorList>
    </citation>
    <scope>NUCLEOTIDE SEQUENCE [LARGE SCALE GENOMIC DNA]</scope>
    <source>
        <strain evidence="4 5">NPDC020327</strain>
    </source>
</reference>
<dbReference type="InterPro" id="IPR011051">
    <property type="entry name" value="RmlC_Cupin_sf"/>
</dbReference>
<feature type="domain" description="HTH cro/C1-type" evidence="3">
    <location>
        <begin position="6"/>
        <end position="60"/>
    </location>
</feature>
<dbReference type="SUPFAM" id="SSF51182">
    <property type="entry name" value="RmlC-like cupins"/>
    <property type="match status" value="1"/>
</dbReference>